<reference evidence="3 4" key="1">
    <citation type="submission" date="2019-09" db="EMBL/GenBank/DDBJ databases">
        <title>Gimesia benthica sp. nov., a novel bacterium isolated from deep-sea water of the Northwest Indian Ocean.</title>
        <authorList>
            <person name="Dai X."/>
        </authorList>
    </citation>
    <scope>NUCLEOTIDE SEQUENCE [LARGE SCALE GENOMIC DNA]</scope>
    <source>
        <strain evidence="3 4">E7</strain>
    </source>
</reference>
<feature type="region of interest" description="Disordered" evidence="1">
    <location>
        <begin position="381"/>
        <end position="402"/>
    </location>
</feature>
<feature type="compositionally biased region" description="Basic and acidic residues" evidence="1">
    <location>
        <begin position="391"/>
        <end position="402"/>
    </location>
</feature>
<dbReference type="Proteomes" id="UP000427281">
    <property type="component" value="Chromosome"/>
</dbReference>
<dbReference type="AlphaFoldDB" id="A0A6I6AKR5"/>
<evidence type="ECO:0000256" key="1">
    <source>
        <dbReference type="SAM" id="MobiDB-lite"/>
    </source>
</evidence>
<dbReference type="KEGG" id="gim:F1728_25135"/>
<gene>
    <name evidence="3" type="ORF">F1728_25135</name>
</gene>
<feature type="chain" id="PRO_5026066103" evidence="2">
    <location>
        <begin position="30"/>
        <end position="402"/>
    </location>
</feature>
<feature type="signal peptide" evidence="2">
    <location>
        <begin position="1"/>
        <end position="29"/>
    </location>
</feature>
<organism evidence="3 4">
    <name type="scientific">Gimesia benthica</name>
    <dbReference type="NCBI Taxonomy" id="2608982"/>
    <lineage>
        <taxon>Bacteria</taxon>
        <taxon>Pseudomonadati</taxon>
        <taxon>Planctomycetota</taxon>
        <taxon>Planctomycetia</taxon>
        <taxon>Planctomycetales</taxon>
        <taxon>Planctomycetaceae</taxon>
        <taxon>Gimesia</taxon>
    </lineage>
</organism>
<dbReference type="EMBL" id="CP043930">
    <property type="protein sequence ID" value="QGQ25755.1"/>
    <property type="molecule type" value="Genomic_DNA"/>
</dbReference>
<sequence>MIQQNLLSFWFCRFVAVLFLTVLASRAVAEENPKQKQTEISQSDLHSYQLLARVAYQIGKEDLSLPKDGISDSLMTANGQLKHSLKLTPAMGTKAKVSETLDVSCKVKFDFPEFPIAKANMFIPVILVISCENSKTGYLWTQFARPVLRITKEQPAKAEISMGDSNFTAPSGEYMFTTMLFTQLSPERPPFLLNIKRTQFSIKPEKEKAQLDQKRLENSEKDLYTFQLLARVAYQIGKDDLSLPKDGMTDALMTANGPIEASINKLTPVAGTSTKASEIQEISCNTKYNWPEFPSSKADMSIPTFLALSCENSISGHLWTQFSRSELRIHKGQPAMAEEALIISRSMDPDKYKLTAMMFLKLSPESPLVLLDIKRSQFTVKAEKKKSQHKQKSDGLKEKSKK</sequence>
<keyword evidence="2" id="KW-0732">Signal</keyword>
<evidence type="ECO:0000313" key="3">
    <source>
        <dbReference type="EMBL" id="QGQ25755.1"/>
    </source>
</evidence>
<dbReference type="RefSeq" id="WP_155366351.1">
    <property type="nucleotide sequence ID" value="NZ_CP043930.1"/>
</dbReference>
<accession>A0A6I6AKR5</accession>
<evidence type="ECO:0000256" key="2">
    <source>
        <dbReference type="SAM" id="SignalP"/>
    </source>
</evidence>
<proteinExistence type="predicted"/>
<keyword evidence="4" id="KW-1185">Reference proteome</keyword>
<protein>
    <submittedName>
        <fullName evidence="3">Uncharacterized protein</fullName>
    </submittedName>
</protein>
<evidence type="ECO:0000313" key="4">
    <source>
        <dbReference type="Proteomes" id="UP000427281"/>
    </source>
</evidence>
<name>A0A6I6AKR5_9PLAN</name>